<proteinExistence type="predicted"/>
<evidence type="ECO:0000256" key="1">
    <source>
        <dbReference type="SAM" id="Phobius"/>
    </source>
</evidence>
<keyword evidence="1" id="KW-1133">Transmembrane helix</keyword>
<keyword evidence="3" id="KW-1185">Reference proteome</keyword>
<gene>
    <name evidence="2" type="ORF">ACE1CC_06200</name>
</gene>
<feature type="transmembrane region" description="Helical" evidence="1">
    <location>
        <begin position="15"/>
        <end position="40"/>
    </location>
</feature>
<keyword evidence="1" id="KW-0812">Transmembrane</keyword>
<keyword evidence="1" id="KW-0472">Membrane</keyword>
<evidence type="ECO:0000313" key="3">
    <source>
        <dbReference type="Proteomes" id="UP001576774"/>
    </source>
</evidence>
<dbReference type="EMBL" id="JBHFNQ010000052">
    <property type="protein sequence ID" value="MFB2876466.1"/>
    <property type="molecule type" value="Genomic_DNA"/>
</dbReference>
<organism evidence="2 3">
    <name type="scientific">Floridaenema aerugineum BLCC-F46</name>
    <dbReference type="NCBI Taxonomy" id="3153654"/>
    <lineage>
        <taxon>Bacteria</taxon>
        <taxon>Bacillati</taxon>
        <taxon>Cyanobacteriota</taxon>
        <taxon>Cyanophyceae</taxon>
        <taxon>Oscillatoriophycideae</taxon>
        <taxon>Aerosakkonematales</taxon>
        <taxon>Aerosakkonemataceae</taxon>
        <taxon>Floridanema</taxon>
        <taxon>Floridanema aerugineum</taxon>
    </lineage>
</organism>
<sequence>MANDTDSAKGCIGCLFYLFVFLGFGNPGWWGVAFILWVIFRSLQSSSNTSSSSRNTSSSNSTIPADLPDDLNNILMDISSGEIKDPVTQEIFRPGEQVYLCHRHKLAYHEDSWREIGCQCIVCKNNAHTKLHTLPVPVQIKKQEIKDLKIEFKELE</sequence>
<reference evidence="2 3" key="1">
    <citation type="submission" date="2024-09" db="EMBL/GenBank/DDBJ databases">
        <title>Floridaenema gen nov. (Aerosakkonemataceae, Aerosakkonematales ord. nov., Cyanobacteria) from benthic tropical and subtropical fresh waters, with the description of four new species.</title>
        <authorList>
            <person name="Moretto J.A."/>
            <person name="Berthold D.E."/>
            <person name="Lefler F.W."/>
            <person name="Huang I.-S."/>
            <person name="Laughinghouse H. IV."/>
        </authorList>
    </citation>
    <scope>NUCLEOTIDE SEQUENCE [LARGE SCALE GENOMIC DNA]</scope>
    <source>
        <strain evidence="2 3">BLCC-F46</strain>
    </source>
</reference>
<dbReference type="Proteomes" id="UP001576774">
    <property type="component" value="Unassembled WGS sequence"/>
</dbReference>
<dbReference type="RefSeq" id="WP_413269600.1">
    <property type="nucleotide sequence ID" value="NZ_JBHFNQ010000052.1"/>
</dbReference>
<protein>
    <submittedName>
        <fullName evidence="2">Uncharacterized protein</fullName>
    </submittedName>
</protein>
<accession>A0ABV4X115</accession>
<comment type="caution">
    <text evidence="2">The sequence shown here is derived from an EMBL/GenBank/DDBJ whole genome shotgun (WGS) entry which is preliminary data.</text>
</comment>
<name>A0ABV4X115_9CYAN</name>
<evidence type="ECO:0000313" key="2">
    <source>
        <dbReference type="EMBL" id="MFB2876466.1"/>
    </source>
</evidence>